<dbReference type="GO" id="GO:0000175">
    <property type="term" value="F:3'-5'-RNA exonuclease activity"/>
    <property type="evidence" value="ECO:0007669"/>
    <property type="project" value="InterPro"/>
</dbReference>
<dbReference type="GO" id="GO:0071036">
    <property type="term" value="P:nuclear polyadenylation-dependent snoRNA catabolic process"/>
    <property type="evidence" value="ECO:0007669"/>
    <property type="project" value="TreeGrafter"/>
</dbReference>
<sequence>MIACKNLVLKITLNMKFPYDLIYCSYREICIGIDTENESVYSYKGYLCLIQLSTLDSDYVIDLLAIDDNSFVSETLGKQILENDSIIKVLHGGTSDKIWIHRDFGINIKNIFDTQDIYRQIGGKRLALNHLWSLFCNFEMDNETKIKFQTSKWSQRPIPSDMLSYAANDSRYLLSLRYKLLCIALNGPDEGILSKESFLRGPLKLKNLTKLYQKMQKEDLLRKHQPITFTKLLYKMCKSDKKVDLDTIFRFKAIYEECDEYFKANDINPDCIIDYKHCYHCASLPSQAEEFCKSLENIPIRESLKDHRSNILRIISEIAIKEISEEHLSDESIRKIHEELAKKLILDAAAREKEAKKKIGKQERRQRVIENFSLKKPIYENCMILAPDSQILCKCDKKKVEWYLERGLAEKISDEPLTIKLNFEPSGRGIKNFNDERDDDEFYVEERSNICVACGSGENYVRHQIIPAKFRIFFPEKYKSHRSHDVLLLCFNCNEMAIKKQAELEHELSEKFNVPMKVLNTEAQGKETLNLFLRKPRSIIRGEKKIPEERLLEMYKDCIEEARNILEGEVLKEEQHESLKEFLSSLEEEPKEIDFQFLKGSLKFKPRHTSSVATKRQNIYGKLIIEKYGGNDKIPDFIMMWRQFFLDNLEPKYLPKNWSVGHSIERVFGAKSLFYHKEDD</sequence>
<dbReference type="GO" id="GO:0071044">
    <property type="term" value="P:histone mRNA catabolic process"/>
    <property type="evidence" value="ECO:0007669"/>
    <property type="project" value="TreeGrafter"/>
</dbReference>
<feature type="domain" description="3'-5' exonuclease" evidence="1">
    <location>
        <begin position="12"/>
        <end position="185"/>
    </location>
</feature>
<comment type="caution">
    <text evidence="2">The sequence shown here is derived from an EMBL/GenBank/DDBJ whole genome shotgun (WGS) entry which is preliminary data.</text>
</comment>
<dbReference type="PANTHER" id="PTHR12124:SF47">
    <property type="entry name" value="EXOSOME COMPONENT 10"/>
    <property type="match status" value="1"/>
</dbReference>
<accession>A0AAD1Y699</accession>
<dbReference type="AlphaFoldDB" id="A0AAD1Y699"/>
<name>A0AAD1Y699_EUPCR</name>
<dbReference type="Proteomes" id="UP001295684">
    <property type="component" value="Unassembled WGS sequence"/>
</dbReference>
<dbReference type="Gene3D" id="3.30.420.10">
    <property type="entry name" value="Ribonuclease H-like superfamily/Ribonuclease H"/>
    <property type="match status" value="1"/>
</dbReference>
<dbReference type="CDD" id="cd06142">
    <property type="entry name" value="RNaseD_exo"/>
    <property type="match status" value="1"/>
</dbReference>
<gene>
    <name evidence="2" type="ORF">ECRASSUSDP1_LOCUS27529</name>
</gene>
<dbReference type="EMBL" id="CAMPGE010028405">
    <property type="protein sequence ID" value="CAI2385933.1"/>
    <property type="molecule type" value="Genomic_DNA"/>
</dbReference>
<dbReference type="InterPro" id="IPR012337">
    <property type="entry name" value="RNaseH-like_sf"/>
</dbReference>
<evidence type="ECO:0000259" key="1">
    <source>
        <dbReference type="SMART" id="SM00474"/>
    </source>
</evidence>
<evidence type="ECO:0000313" key="2">
    <source>
        <dbReference type="EMBL" id="CAI2385933.1"/>
    </source>
</evidence>
<dbReference type="SMART" id="SM00474">
    <property type="entry name" value="35EXOc"/>
    <property type="match status" value="1"/>
</dbReference>
<dbReference type="GO" id="GO:0071038">
    <property type="term" value="P:TRAMP-dependent tRNA surveillance pathway"/>
    <property type="evidence" value="ECO:0007669"/>
    <property type="project" value="TreeGrafter"/>
</dbReference>
<dbReference type="GO" id="GO:0071039">
    <property type="term" value="P:nuclear polyadenylation-dependent CUT catabolic process"/>
    <property type="evidence" value="ECO:0007669"/>
    <property type="project" value="TreeGrafter"/>
</dbReference>
<dbReference type="Pfam" id="PF01612">
    <property type="entry name" value="DNA_pol_A_exo1"/>
    <property type="match status" value="1"/>
</dbReference>
<dbReference type="GO" id="GO:0005730">
    <property type="term" value="C:nucleolus"/>
    <property type="evidence" value="ECO:0007669"/>
    <property type="project" value="TreeGrafter"/>
</dbReference>
<keyword evidence="3" id="KW-1185">Reference proteome</keyword>
<dbReference type="GO" id="GO:0000176">
    <property type="term" value="C:nuclear exosome (RNase complex)"/>
    <property type="evidence" value="ECO:0007669"/>
    <property type="project" value="TreeGrafter"/>
</dbReference>
<dbReference type="GO" id="GO:0071051">
    <property type="term" value="P:poly(A)-dependent snoRNA 3'-end processing"/>
    <property type="evidence" value="ECO:0007669"/>
    <property type="project" value="TreeGrafter"/>
</dbReference>
<dbReference type="GO" id="GO:0071040">
    <property type="term" value="P:nuclear polyadenylation-dependent antisense transcript catabolic process"/>
    <property type="evidence" value="ECO:0007669"/>
    <property type="project" value="TreeGrafter"/>
</dbReference>
<dbReference type="InterPro" id="IPR036397">
    <property type="entry name" value="RNaseH_sf"/>
</dbReference>
<dbReference type="GO" id="GO:0003727">
    <property type="term" value="F:single-stranded RNA binding"/>
    <property type="evidence" value="ECO:0007669"/>
    <property type="project" value="TreeGrafter"/>
</dbReference>
<proteinExistence type="predicted"/>
<dbReference type="GO" id="GO:0000467">
    <property type="term" value="P:exonucleolytic trimming to generate mature 3'-end of 5.8S rRNA from tricistronic rRNA transcript (SSU-rRNA, 5.8S rRNA, LSU-rRNA)"/>
    <property type="evidence" value="ECO:0007669"/>
    <property type="project" value="InterPro"/>
</dbReference>
<dbReference type="PANTHER" id="PTHR12124">
    <property type="entry name" value="POLYMYOSITIS/SCLERODERMA AUTOANTIGEN-RELATED"/>
    <property type="match status" value="1"/>
</dbReference>
<dbReference type="SUPFAM" id="SSF53098">
    <property type="entry name" value="Ribonuclease H-like"/>
    <property type="match status" value="1"/>
</dbReference>
<organism evidence="2 3">
    <name type="scientific">Euplotes crassus</name>
    <dbReference type="NCBI Taxonomy" id="5936"/>
    <lineage>
        <taxon>Eukaryota</taxon>
        <taxon>Sar</taxon>
        <taxon>Alveolata</taxon>
        <taxon>Ciliophora</taxon>
        <taxon>Intramacronucleata</taxon>
        <taxon>Spirotrichea</taxon>
        <taxon>Hypotrichia</taxon>
        <taxon>Euplotida</taxon>
        <taxon>Euplotidae</taxon>
        <taxon>Moneuplotes</taxon>
    </lineage>
</organism>
<dbReference type="GO" id="GO:0071037">
    <property type="term" value="P:nuclear polyadenylation-dependent snRNA catabolic process"/>
    <property type="evidence" value="ECO:0007669"/>
    <property type="project" value="TreeGrafter"/>
</dbReference>
<evidence type="ECO:0000313" key="3">
    <source>
        <dbReference type="Proteomes" id="UP001295684"/>
    </source>
</evidence>
<protein>
    <recommendedName>
        <fullName evidence="1">3'-5' exonuclease domain-containing protein</fullName>
    </recommendedName>
</protein>
<dbReference type="InterPro" id="IPR002562">
    <property type="entry name" value="3'-5'_exonuclease_dom"/>
</dbReference>
<dbReference type="InterPro" id="IPR045092">
    <property type="entry name" value="Rrp6-like"/>
</dbReference>
<dbReference type="GO" id="GO:0071035">
    <property type="term" value="P:nuclear polyadenylation-dependent rRNA catabolic process"/>
    <property type="evidence" value="ECO:0007669"/>
    <property type="project" value="TreeGrafter"/>
</dbReference>
<reference evidence="2" key="1">
    <citation type="submission" date="2023-07" db="EMBL/GenBank/DDBJ databases">
        <authorList>
            <consortium name="AG Swart"/>
            <person name="Singh M."/>
            <person name="Singh A."/>
            <person name="Seah K."/>
            <person name="Emmerich C."/>
        </authorList>
    </citation>
    <scope>NUCLEOTIDE SEQUENCE</scope>
    <source>
        <strain evidence="2">DP1</strain>
    </source>
</reference>